<dbReference type="SUPFAM" id="SSF53474">
    <property type="entry name" value="alpha/beta-Hydrolases"/>
    <property type="match status" value="1"/>
</dbReference>
<evidence type="ECO:0000256" key="4">
    <source>
        <dbReference type="ARBA" id="ARBA00022525"/>
    </source>
</evidence>
<accession>A0A316VNK6</accession>
<dbReference type="InterPro" id="IPR029058">
    <property type="entry name" value="AB_hydrolase_fold"/>
</dbReference>
<dbReference type="RefSeq" id="XP_025366060.1">
    <property type="nucleotide sequence ID" value="XM_025517507.1"/>
</dbReference>
<evidence type="ECO:0000256" key="6">
    <source>
        <dbReference type="ARBA" id="ARBA00022963"/>
    </source>
</evidence>
<dbReference type="Pfam" id="PF03583">
    <property type="entry name" value="LIP"/>
    <property type="match status" value="1"/>
</dbReference>
<dbReference type="PANTHER" id="PTHR34853:SF1">
    <property type="entry name" value="LIPASE 5"/>
    <property type="match status" value="1"/>
</dbReference>
<evidence type="ECO:0000313" key="9">
    <source>
        <dbReference type="EMBL" id="PWN38900.1"/>
    </source>
</evidence>
<dbReference type="AlphaFoldDB" id="A0A316VNK6"/>
<feature type="signal peptide" evidence="8">
    <location>
        <begin position="1"/>
        <end position="27"/>
    </location>
</feature>
<evidence type="ECO:0000313" key="10">
    <source>
        <dbReference type="Proteomes" id="UP000245783"/>
    </source>
</evidence>
<evidence type="ECO:0000256" key="8">
    <source>
        <dbReference type="SAM" id="SignalP"/>
    </source>
</evidence>
<dbReference type="Gene3D" id="3.40.50.1820">
    <property type="entry name" value="alpha/beta hydrolase"/>
    <property type="match status" value="1"/>
</dbReference>
<dbReference type="GeneID" id="37039377"/>
<evidence type="ECO:0000256" key="5">
    <source>
        <dbReference type="ARBA" id="ARBA00022801"/>
    </source>
</evidence>
<keyword evidence="8" id="KW-0732">Signal</keyword>
<name>A0A316VNK6_9BASI</name>
<dbReference type="InterPro" id="IPR005152">
    <property type="entry name" value="Lipase_secreted"/>
</dbReference>
<evidence type="ECO:0000256" key="3">
    <source>
        <dbReference type="ARBA" id="ARBA00013279"/>
    </source>
</evidence>
<sequence length="475" mass="50532">MQTLAFAAKLLAACSLAIYTFSMPSNARLLDPRQANGFVSPSVDPFYRVPANISSYKPGDVIRSRKVSTYATSAKTSYQVLYASSLANTTTYDVATDATVTTLLSPYFPAAGPMKIWGLALPIDSTGKDCQSSFSFQLGALSKAKVTAFPAIFGVISNYALNKGWYVSVPDYMGSQATWISGNGEGFGMLDGVRVVANHKETVGSKSTKDAKIAIYGYSGGAHAVSWAGQLHRSYAPALNLVGVVSGGIPVDVKEMLSQLNKGTFSGFVLGSIAGVAAATPKLQTWLDTNLNAQGKKDIYATRATGGDSQCILDLLLRNLNKDINSYFANKDWQNDPTVSSSLDENTLGYGSEGQIPGTLPQLILQSQTDEIISPAQVQSYVDSQCAGGANINYQKIGTGEHIATAFQTLPIALQWTSGVLDGTLKQSGCQTTDTPFLPLLSQNKDANKILGVDIVSALKKYEGTDFGFNGIKFK</sequence>
<proteinExistence type="predicted"/>
<dbReference type="EC" id="3.1.1.3" evidence="3"/>
<keyword evidence="10" id="KW-1185">Reference proteome</keyword>
<dbReference type="Proteomes" id="UP000245783">
    <property type="component" value="Unassembled WGS sequence"/>
</dbReference>
<comment type="catalytic activity">
    <reaction evidence="1">
        <text>a triacylglycerol + H2O = a diacylglycerol + a fatty acid + H(+)</text>
        <dbReference type="Rhea" id="RHEA:12044"/>
        <dbReference type="ChEBI" id="CHEBI:15377"/>
        <dbReference type="ChEBI" id="CHEBI:15378"/>
        <dbReference type="ChEBI" id="CHEBI:17855"/>
        <dbReference type="ChEBI" id="CHEBI:18035"/>
        <dbReference type="ChEBI" id="CHEBI:28868"/>
        <dbReference type="EC" id="3.1.1.3"/>
    </reaction>
</comment>
<protein>
    <recommendedName>
        <fullName evidence="3">triacylglycerol lipase</fullName>
        <ecNumber evidence="3">3.1.1.3</ecNumber>
    </recommendedName>
</protein>
<dbReference type="GO" id="GO:0016042">
    <property type="term" value="P:lipid catabolic process"/>
    <property type="evidence" value="ECO:0007669"/>
    <property type="project" value="UniProtKB-KW"/>
</dbReference>
<evidence type="ECO:0000256" key="2">
    <source>
        <dbReference type="ARBA" id="ARBA00004613"/>
    </source>
</evidence>
<dbReference type="GO" id="GO:0005576">
    <property type="term" value="C:extracellular region"/>
    <property type="evidence" value="ECO:0007669"/>
    <property type="project" value="UniProtKB-SubCell"/>
</dbReference>
<reference evidence="9 10" key="1">
    <citation type="journal article" date="2018" name="Mol. Biol. Evol.">
        <title>Broad Genomic Sampling Reveals a Smut Pathogenic Ancestry of the Fungal Clade Ustilaginomycotina.</title>
        <authorList>
            <person name="Kijpornyongpan T."/>
            <person name="Mondo S.J."/>
            <person name="Barry K."/>
            <person name="Sandor L."/>
            <person name="Lee J."/>
            <person name="Lipzen A."/>
            <person name="Pangilinan J."/>
            <person name="LaButti K."/>
            <person name="Hainaut M."/>
            <person name="Henrissat B."/>
            <person name="Grigoriev I.V."/>
            <person name="Spatafora J.W."/>
            <person name="Aime M.C."/>
        </authorList>
    </citation>
    <scope>NUCLEOTIDE SEQUENCE [LARGE SCALE GENOMIC DNA]</scope>
    <source>
        <strain evidence="9 10">MCA 4658</strain>
    </source>
</reference>
<dbReference type="GO" id="GO:0004806">
    <property type="term" value="F:triacylglycerol lipase activity"/>
    <property type="evidence" value="ECO:0007669"/>
    <property type="project" value="UniProtKB-EC"/>
</dbReference>
<keyword evidence="6" id="KW-0442">Lipid degradation</keyword>
<keyword evidence="7" id="KW-0443">Lipid metabolism</keyword>
<dbReference type="EMBL" id="KZ819519">
    <property type="protein sequence ID" value="PWN38900.1"/>
    <property type="molecule type" value="Genomic_DNA"/>
</dbReference>
<keyword evidence="5" id="KW-0378">Hydrolase</keyword>
<feature type="chain" id="PRO_5016467216" description="triacylglycerol lipase" evidence="8">
    <location>
        <begin position="28"/>
        <end position="475"/>
    </location>
</feature>
<gene>
    <name evidence="9" type="ORF">IE81DRAFT_64248</name>
</gene>
<dbReference type="Gene3D" id="1.10.260.130">
    <property type="match status" value="1"/>
</dbReference>
<keyword evidence="4" id="KW-0964">Secreted</keyword>
<evidence type="ECO:0000256" key="7">
    <source>
        <dbReference type="ARBA" id="ARBA00023098"/>
    </source>
</evidence>
<evidence type="ECO:0000256" key="1">
    <source>
        <dbReference type="ARBA" id="ARBA00001024"/>
    </source>
</evidence>
<dbReference type="PANTHER" id="PTHR34853">
    <property type="match status" value="1"/>
</dbReference>
<dbReference type="OrthoDB" id="2373480at2759"/>
<organism evidence="9 10">
    <name type="scientific">Ceraceosorus guamensis</name>
    <dbReference type="NCBI Taxonomy" id="1522189"/>
    <lineage>
        <taxon>Eukaryota</taxon>
        <taxon>Fungi</taxon>
        <taxon>Dikarya</taxon>
        <taxon>Basidiomycota</taxon>
        <taxon>Ustilaginomycotina</taxon>
        <taxon>Exobasidiomycetes</taxon>
        <taxon>Ceraceosorales</taxon>
        <taxon>Ceraceosoraceae</taxon>
        <taxon>Ceraceosorus</taxon>
    </lineage>
</organism>
<comment type="subcellular location">
    <subcellularLocation>
        <location evidence="2">Secreted</location>
    </subcellularLocation>
</comment>
<dbReference type="InParanoid" id="A0A316VNK6"/>